<feature type="non-terminal residue" evidence="7">
    <location>
        <position position="1"/>
    </location>
</feature>
<feature type="binding site" evidence="6">
    <location>
        <position position="356"/>
    </location>
    <ligand>
        <name>S-adenosyl-L-methionine</name>
        <dbReference type="ChEBI" id="CHEBI:59789"/>
    </ligand>
</feature>
<feature type="binding site" evidence="6">
    <location>
        <position position="306"/>
    </location>
    <ligand>
        <name>S-adenosyl-L-methionine</name>
        <dbReference type="ChEBI" id="CHEBI:59789"/>
    </ligand>
</feature>
<dbReference type="InterPro" id="IPR030391">
    <property type="entry name" value="MeTrfase_TrmA_CS"/>
</dbReference>
<comment type="caution">
    <text evidence="7">The sequence shown here is derived from an EMBL/GenBank/DDBJ whole genome shotgun (WGS) entry which is preliminary data.</text>
</comment>
<proteinExistence type="inferred from homology"/>
<dbReference type="PANTHER" id="PTHR45904">
    <property type="entry name" value="TRNA (URACIL-5-)-METHYLTRANSFERASE"/>
    <property type="match status" value="1"/>
</dbReference>
<protein>
    <recommendedName>
        <fullName evidence="4">tRNA (uracil(54)-C(5))-methyltransferase</fullName>
        <ecNumber evidence="4">2.1.1.35</ecNumber>
    </recommendedName>
</protein>
<gene>
    <name evidence="7" type="ORF">ANN_00054</name>
</gene>
<evidence type="ECO:0000256" key="6">
    <source>
        <dbReference type="PROSITE-ProRule" id="PRU01024"/>
    </source>
</evidence>
<dbReference type="Gene3D" id="3.40.50.150">
    <property type="entry name" value="Vaccinia Virus protein VP39"/>
    <property type="match status" value="1"/>
</dbReference>
<sequence length="429" mass="47554">AVLPESQPVSPHQVTAENQHESLAHAVTPLWQIPYSKQLDIKLEWSKAVIQNFTKKFQHQVKERKTRRVPYKIHPVKPSPVTKEYRNKDEFSIQRGVDGNPKTVGFFVGSPAEGAVVCVRGTHLVNLRESHNKVAEAFEEYIRSSPLPACLHFADGGHWRGLTVRSNKEGQLMAIVLFHPQSMAQEKLEEEADKIRDFFLHGPGTRCNLSSLYFQPCRHTRCTADQAPYSLLLGDSHLTEKLSGFSFCISPDSFFQVNTAAASVLYEVVLNLAHVTPRTTLLDVCCGTGTVSILASSRVRGAVGVESVYSAVADAKHNAVLNKASNVEFIPGLAEKKIPKLISELGLASDIVAVLNPGRSGLHARVVKALCRCHQIRRLVYVSCKADSPNTVSNFIQLCSEGKFSLRDVVPVDLFPHTMHTELVMSFRR</sequence>
<dbReference type="PROSITE" id="PS51687">
    <property type="entry name" value="SAM_MT_RNA_M5U"/>
    <property type="match status" value="1"/>
</dbReference>
<feature type="binding site" evidence="6">
    <location>
        <position position="256"/>
    </location>
    <ligand>
        <name>S-adenosyl-L-methionine</name>
        <dbReference type="ChEBI" id="CHEBI:59789"/>
    </ligand>
</feature>
<evidence type="ECO:0000256" key="4">
    <source>
        <dbReference type="ARBA" id="ARBA00033763"/>
    </source>
</evidence>
<dbReference type="Gene3D" id="2.40.50.1070">
    <property type="match status" value="1"/>
</dbReference>
<dbReference type="Proteomes" id="UP001148838">
    <property type="component" value="Unassembled WGS sequence"/>
</dbReference>
<evidence type="ECO:0000313" key="8">
    <source>
        <dbReference type="Proteomes" id="UP001148838"/>
    </source>
</evidence>
<keyword evidence="2 6" id="KW-0808">Transferase</keyword>
<accession>A0ABQ8TQ06</accession>
<dbReference type="EC" id="2.1.1.35" evidence="4"/>
<keyword evidence="1 6" id="KW-0489">Methyltransferase</keyword>
<dbReference type="PROSITE" id="PS01231">
    <property type="entry name" value="TRMA_2"/>
    <property type="match status" value="1"/>
</dbReference>
<organism evidence="7 8">
    <name type="scientific">Periplaneta americana</name>
    <name type="common">American cockroach</name>
    <name type="synonym">Blatta americana</name>
    <dbReference type="NCBI Taxonomy" id="6978"/>
    <lineage>
        <taxon>Eukaryota</taxon>
        <taxon>Metazoa</taxon>
        <taxon>Ecdysozoa</taxon>
        <taxon>Arthropoda</taxon>
        <taxon>Hexapoda</taxon>
        <taxon>Insecta</taxon>
        <taxon>Pterygota</taxon>
        <taxon>Neoptera</taxon>
        <taxon>Polyneoptera</taxon>
        <taxon>Dictyoptera</taxon>
        <taxon>Blattodea</taxon>
        <taxon>Blattoidea</taxon>
        <taxon>Blattidae</taxon>
        <taxon>Blattinae</taxon>
        <taxon>Periplaneta</taxon>
    </lineage>
</organism>
<feature type="active site" description="Nucleophile" evidence="6">
    <location>
        <position position="384"/>
    </location>
</feature>
<dbReference type="CDD" id="cd02440">
    <property type="entry name" value="AdoMet_MTases"/>
    <property type="match status" value="1"/>
</dbReference>
<evidence type="ECO:0000256" key="3">
    <source>
        <dbReference type="ARBA" id="ARBA00022691"/>
    </source>
</evidence>
<dbReference type="Pfam" id="PF05958">
    <property type="entry name" value="tRNA_U5-meth_tr"/>
    <property type="match status" value="1"/>
</dbReference>
<comment type="caution">
    <text evidence="6">Lacks conserved residue(s) required for the propagation of feature annotation.</text>
</comment>
<dbReference type="InterPro" id="IPR010280">
    <property type="entry name" value="U5_MeTrfase_fam"/>
</dbReference>
<dbReference type="InterPro" id="IPR045850">
    <property type="entry name" value="TRM2_met"/>
</dbReference>
<reference evidence="7 8" key="1">
    <citation type="journal article" date="2022" name="Allergy">
        <title>Genome assembly and annotation of Periplaneta americana reveal a comprehensive cockroach allergen profile.</title>
        <authorList>
            <person name="Wang L."/>
            <person name="Xiong Q."/>
            <person name="Saelim N."/>
            <person name="Wang L."/>
            <person name="Nong W."/>
            <person name="Wan A.T."/>
            <person name="Shi M."/>
            <person name="Liu X."/>
            <person name="Cao Q."/>
            <person name="Hui J.H.L."/>
            <person name="Sookrung N."/>
            <person name="Leung T.F."/>
            <person name="Tungtrongchitr A."/>
            <person name="Tsui S.K.W."/>
        </authorList>
    </citation>
    <scope>NUCLEOTIDE SEQUENCE [LARGE SCALE GENOMIC DNA]</scope>
    <source>
        <strain evidence="7">PWHHKU_190912</strain>
    </source>
</reference>
<dbReference type="SUPFAM" id="SSF53335">
    <property type="entry name" value="S-adenosyl-L-methionine-dependent methyltransferases"/>
    <property type="match status" value="1"/>
</dbReference>
<dbReference type="PANTHER" id="PTHR45904:SF1">
    <property type="entry name" value="TRNA (URACIL-5-)-METHYLTRANSFERASE HOMOLOG B"/>
    <property type="match status" value="1"/>
</dbReference>
<keyword evidence="8" id="KW-1185">Reference proteome</keyword>
<comment type="similarity">
    <text evidence="6">Belongs to the class I-like SAM-binding methyltransferase superfamily. RNA M5U methyltransferase family.</text>
</comment>
<dbReference type="InterPro" id="IPR029063">
    <property type="entry name" value="SAM-dependent_MTases_sf"/>
</dbReference>
<evidence type="ECO:0000256" key="5">
    <source>
        <dbReference type="ARBA" id="ARBA00047278"/>
    </source>
</evidence>
<evidence type="ECO:0000256" key="2">
    <source>
        <dbReference type="ARBA" id="ARBA00022679"/>
    </source>
</evidence>
<evidence type="ECO:0000313" key="7">
    <source>
        <dbReference type="EMBL" id="KAJ4448664.1"/>
    </source>
</evidence>
<dbReference type="EMBL" id="JAJSOF020000003">
    <property type="protein sequence ID" value="KAJ4448664.1"/>
    <property type="molecule type" value="Genomic_DNA"/>
</dbReference>
<comment type="catalytic activity">
    <reaction evidence="5">
        <text>uridine(54) in tRNA + S-adenosyl-L-methionine = 5-methyluridine(54) in tRNA + S-adenosyl-L-homocysteine + H(+)</text>
        <dbReference type="Rhea" id="RHEA:42712"/>
        <dbReference type="Rhea" id="RHEA-COMP:10167"/>
        <dbReference type="Rhea" id="RHEA-COMP:10193"/>
        <dbReference type="ChEBI" id="CHEBI:15378"/>
        <dbReference type="ChEBI" id="CHEBI:57856"/>
        <dbReference type="ChEBI" id="CHEBI:59789"/>
        <dbReference type="ChEBI" id="CHEBI:65315"/>
        <dbReference type="ChEBI" id="CHEBI:74447"/>
        <dbReference type="EC" id="2.1.1.35"/>
    </reaction>
    <physiologicalReaction direction="left-to-right" evidence="5">
        <dbReference type="Rhea" id="RHEA:42713"/>
    </physiologicalReaction>
</comment>
<evidence type="ECO:0000256" key="1">
    <source>
        <dbReference type="ARBA" id="ARBA00022603"/>
    </source>
</evidence>
<keyword evidence="3 6" id="KW-0949">S-adenosyl-L-methionine</keyword>
<name>A0ABQ8TQ06_PERAM</name>